<evidence type="ECO:0000256" key="5">
    <source>
        <dbReference type="ARBA" id="ARBA00023163"/>
    </source>
</evidence>
<sequence length="179" mass="21658">MKINEENFIIQLRKGNEKALEYVIDKYGWIINSIVKKHLYNLQNYQEECINDILIGIWNNIESFDESKNSFKNWVGGISKYKAIDYRRKYLRYINEESIDEMEIRSEKSIFIDITKNELDNEIDNLLNNLKPEDKEIFLKLYIEDKEVDVVSKEMNMKREVIYNRVSRGKDRLRKLFQK</sequence>
<protein>
    <submittedName>
        <fullName evidence="8">Sigma-70 family RNA polymerase sigma factor</fullName>
    </submittedName>
</protein>
<keyword evidence="2" id="KW-0805">Transcription regulation</keyword>
<dbReference type="OrthoDB" id="2678696at2"/>
<dbReference type="Pfam" id="PF08281">
    <property type="entry name" value="Sigma70_r4_2"/>
    <property type="match status" value="1"/>
</dbReference>
<feature type="domain" description="RNA polymerase sigma-70 region 2" evidence="6">
    <location>
        <begin position="37"/>
        <end position="89"/>
    </location>
</feature>
<gene>
    <name evidence="8" type="ORF">CHL78_010075</name>
</gene>
<dbReference type="InterPro" id="IPR013324">
    <property type="entry name" value="RNA_pol_sigma_r3/r4-like"/>
</dbReference>
<dbReference type="EMBL" id="NOJY02000014">
    <property type="protein sequence ID" value="RDY27323.1"/>
    <property type="molecule type" value="Genomic_DNA"/>
</dbReference>
<dbReference type="Proteomes" id="UP000215694">
    <property type="component" value="Unassembled WGS sequence"/>
</dbReference>
<proteinExistence type="inferred from homology"/>
<dbReference type="PANTHER" id="PTHR43133:SF8">
    <property type="entry name" value="RNA POLYMERASE SIGMA FACTOR HI_1459-RELATED"/>
    <property type="match status" value="1"/>
</dbReference>
<evidence type="ECO:0000259" key="7">
    <source>
        <dbReference type="Pfam" id="PF08281"/>
    </source>
</evidence>
<evidence type="ECO:0000259" key="6">
    <source>
        <dbReference type="Pfam" id="PF04542"/>
    </source>
</evidence>
<evidence type="ECO:0000313" key="8">
    <source>
        <dbReference type="EMBL" id="RDY27323.1"/>
    </source>
</evidence>
<keyword evidence="3" id="KW-0731">Sigma factor</keyword>
<keyword evidence="9" id="KW-1185">Reference proteome</keyword>
<dbReference type="GO" id="GO:0006352">
    <property type="term" value="P:DNA-templated transcription initiation"/>
    <property type="evidence" value="ECO:0007669"/>
    <property type="project" value="InterPro"/>
</dbReference>
<keyword evidence="5" id="KW-0804">Transcription</keyword>
<dbReference type="InterPro" id="IPR039425">
    <property type="entry name" value="RNA_pol_sigma-70-like"/>
</dbReference>
<dbReference type="GO" id="GO:0003677">
    <property type="term" value="F:DNA binding"/>
    <property type="evidence" value="ECO:0007669"/>
    <property type="project" value="UniProtKB-KW"/>
</dbReference>
<keyword evidence="4" id="KW-0238">DNA-binding</keyword>
<dbReference type="RefSeq" id="WP_094368553.1">
    <property type="nucleotide sequence ID" value="NZ_NOJY02000014.1"/>
</dbReference>
<evidence type="ECO:0000256" key="1">
    <source>
        <dbReference type="ARBA" id="ARBA00010641"/>
    </source>
</evidence>
<dbReference type="Pfam" id="PF04542">
    <property type="entry name" value="Sigma70_r2"/>
    <property type="match status" value="1"/>
</dbReference>
<organism evidence="8 9">
    <name type="scientific">Romboutsia weinsteinii</name>
    <dbReference type="NCBI Taxonomy" id="2020949"/>
    <lineage>
        <taxon>Bacteria</taxon>
        <taxon>Bacillati</taxon>
        <taxon>Bacillota</taxon>
        <taxon>Clostridia</taxon>
        <taxon>Peptostreptococcales</taxon>
        <taxon>Peptostreptococcaceae</taxon>
        <taxon>Romboutsia</taxon>
    </lineage>
</organism>
<dbReference type="InterPro" id="IPR013325">
    <property type="entry name" value="RNA_pol_sigma_r2"/>
</dbReference>
<evidence type="ECO:0000313" key="9">
    <source>
        <dbReference type="Proteomes" id="UP000215694"/>
    </source>
</evidence>
<dbReference type="InterPro" id="IPR007627">
    <property type="entry name" value="RNA_pol_sigma70_r2"/>
</dbReference>
<dbReference type="PANTHER" id="PTHR43133">
    <property type="entry name" value="RNA POLYMERASE ECF-TYPE SIGMA FACTO"/>
    <property type="match status" value="1"/>
</dbReference>
<dbReference type="SUPFAM" id="SSF88946">
    <property type="entry name" value="Sigma2 domain of RNA polymerase sigma factors"/>
    <property type="match status" value="1"/>
</dbReference>
<evidence type="ECO:0000256" key="4">
    <source>
        <dbReference type="ARBA" id="ARBA00023125"/>
    </source>
</evidence>
<dbReference type="InterPro" id="IPR036388">
    <property type="entry name" value="WH-like_DNA-bd_sf"/>
</dbReference>
<dbReference type="NCBIfam" id="TIGR02937">
    <property type="entry name" value="sigma70-ECF"/>
    <property type="match status" value="1"/>
</dbReference>
<evidence type="ECO:0000256" key="3">
    <source>
        <dbReference type="ARBA" id="ARBA00023082"/>
    </source>
</evidence>
<dbReference type="Gene3D" id="1.10.10.10">
    <property type="entry name" value="Winged helix-like DNA-binding domain superfamily/Winged helix DNA-binding domain"/>
    <property type="match status" value="1"/>
</dbReference>
<dbReference type="Gene3D" id="1.10.1740.10">
    <property type="match status" value="1"/>
</dbReference>
<dbReference type="SUPFAM" id="SSF88659">
    <property type="entry name" value="Sigma3 and sigma4 domains of RNA polymerase sigma factors"/>
    <property type="match status" value="1"/>
</dbReference>
<dbReference type="GO" id="GO:0016987">
    <property type="term" value="F:sigma factor activity"/>
    <property type="evidence" value="ECO:0007669"/>
    <property type="project" value="UniProtKB-KW"/>
</dbReference>
<dbReference type="InterPro" id="IPR014284">
    <property type="entry name" value="RNA_pol_sigma-70_dom"/>
</dbReference>
<comment type="similarity">
    <text evidence="1">Belongs to the sigma-70 factor family. ECF subfamily.</text>
</comment>
<comment type="caution">
    <text evidence="8">The sequence shown here is derived from an EMBL/GenBank/DDBJ whole genome shotgun (WGS) entry which is preliminary data.</text>
</comment>
<dbReference type="AlphaFoldDB" id="A0A371J3N0"/>
<feature type="domain" description="RNA polymerase sigma factor 70 region 4 type 2" evidence="7">
    <location>
        <begin position="121"/>
        <end position="173"/>
    </location>
</feature>
<evidence type="ECO:0000256" key="2">
    <source>
        <dbReference type="ARBA" id="ARBA00023015"/>
    </source>
</evidence>
<name>A0A371J3N0_9FIRM</name>
<reference evidence="8 9" key="1">
    <citation type="journal article" date="2017" name="Genome Announc.">
        <title>Draft Genome Sequence of Romboutsia weinsteinii sp. nov. Strain CCRI-19649(T) Isolated from Surface Water.</title>
        <authorList>
            <person name="Maheux A.F."/>
            <person name="Boudreau D.K."/>
            <person name="Berube E."/>
            <person name="Boissinot M."/>
            <person name="Cantin P."/>
            <person name="Raymond F."/>
            <person name="Corbeil J."/>
            <person name="Omar R.F."/>
            <person name="Bergeron M.G."/>
        </authorList>
    </citation>
    <scope>NUCLEOTIDE SEQUENCE [LARGE SCALE GENOMIC DNA]</scope>
    <source>
        <strain evidence="8 9">CCRI-19649</strain>
    </source>
</reference>
<accession>A0A371J3N0</accession>
<dbReference type="InterPro" id="IPR013249">
    <property type="entry name" value="RNA_pol_sigma70_r4_t2"/>
</dbReference>